<dbReference type="InterPro" id="IPR001537">
    <property type="entry name" value="SpoU_MeTrfase"/>
</dbReference>
<evidence type="ECO:0000313" key="7">
    <source>
        <dbReference type="Proteomes" id="UP001198034"/>
    </source>
</evidence>
<dbReference type="RefSeq" id="WP_226762668.1">
    <property type="nucleotide sequence ID" value="NZ_JAJAWG010000001.1"/>
</dbReference>
<sequence length="258" mass="27137">MEIITSSQNSHFKHALKLSQNRRERNKTQQTLLDGTHLLAAWLDAGHVVEKIIVSESGYQRAEVQSLLARSACNVLCLANALFSQLTELPSATGVLTLVGIPSAPQAQCAGLVLLLDGVQDPGNVGAILRTAQAAGVEQVWLSSACADVWSPKVLRAGMGAQLALPMIENADLCQLASQFKGPIAATLLDGAIDLYDAPLQGDLALVLGSEGAGVTDALADLATLRIKIPMQAGIESLNVGHAAAICLYEIKRQNRAS</sequence>
<comment type="similarity">
    <text evidence="1">Belongs to the class IV-like SAM-binding methyltransferase superfamily. RNA methyltransferase TrmH family.</text>
</comment>
<gene>
    <name evidence="6" type="ORF">LG219_00890</name>
</gene>
<name>A0ABS8BGM0_9NEIS</name>
<dbReference type="SUPFAM" id="SSF75217">
    <property type="entry name" value="alpha/beta knot"/>
    <property type="match status" value="1"/>
</dbReference>
<dbReference type="Proteomes" id="UP001198034">
    <property type="component" value="Unassembled WGS sequence"/>
</dbReference>
<dbReference type="Gene3D" id="3.30.1330.30">
    <property type="match status" value="1"/>
</dbReference>
<evidence type="ECO:0000259" key="4">
    <source>
        <dbReference type="Pfam" id="PF00588"/>
    </source>
</evidence>
<keyword evidence="2 6" id="KW-0489">Methyltransferase</keyword>
<dbReference type="Pfam" id="PF22435">
    <property type="entry name" value="MRM3-like_sub_bind"/>
    <property type="match status" value="1"/>
</dbReference>
<dbReference type="PANTHER" id="PTHR43191">
    <property type="entry name" value="RRNA METHYLTRANSFERASE 3"/>
    <property type="match status" value="1"/>
</dbReference>
<dbReference type="InterPro" id="IPR029028">
    <property type="entry name" value="Alpha/beta_knot_MTases"/>
</dbReference>
<evidence type="ECO:0000259" key="5">
    <source>
        <dbReference type="Pfam" id="PF22435"/>
    </source>
</evidence>
<comment type="caution">
    <text evidence="6">The sequence shown here is derived from an EMBL/GenBank/DDBJ whole genome shotgun (WGS) entry which is preliminary data.</text>
</comment>
<feature type="domain" description="MRM3-like substrate binding" evidence="5">
    <location>
        <begin position="9"/>
        <end position="96"/>
    </location>
</feature>
<evidence type="ECO:0000313" key="6">
    <source>
        <dbReference type="EMBL" id="MCB5194845.1"/>
    </source>
</evidence>
<dbReference type="SUPFAM" id="SSF55315">
    <property type="entry name" value="L30e-like"/>
    <property type="match status" value="1"/>
</dbReference>
<accession>A0ABS8BGM0</accession>
<dbReference type="CDD" id="cd18095">
    <property type="entry name" value="SpoU-like_rRNA-MTase"/>
    <property type="match status" value="1"/>
</dbReference>
<reference evidence="6 7" key="1">
    <citation type="submission" date="2021-10" db="EMBL/GenBank/DDBJ databases">
        <authorList>
            <person name="Chen M."/>
        </authorList>
    </citation>
    <scope>NUCLEOTIDE SEQUENCE [LARGE SCALE GENOMIC DNA]</scope>
    <source>
        <strain evidence="6 7">H3-26</strain>
    </source>
</reference>
<dbReference type="GO" id="GO:0032259">
    <property type="term" value="P:methylation"/>
    <property type="evidence" value="ECO:0007669"/>
    <property type="project" value="UniProtKB-KW"/>
</dbReference>
<dbReference type="InterPro" id="IPR029064">
    <property type="entry name" value="Ribosomal_eL30-like_sf"/>
</dbReference>
<proteinExistence type="inferred from homology"/>
<dbReference type="PANTHER" id="PTHR43191:SF2">
    <property type="entry name" value="RRNA METHYLTRANSFERASE 3, MITOCHONDRIAL"/>
    <property type="match status" value="1"/>
</dbReference>
<dbReference type="InterPro" id="IPR053888">
    <property type="entry name" value="MRM3-like_sub_bind"/>
</dbReference>
<evidence type="ECO:0000256" key="1">
    <source>
        <dbReference type="ARBA" id="ARBA00007228"/>
    </source>
</evidence>
<evidence type="ECO:0000256" key="3">
    <source>
        <dbReference type="ARBA" id="ARBA00022679"/>
    </source>
</evidence>
<dbReference type="Pfam" id="PF00588">
    <property type="entry name" value="SpoU_methylase"/>
    <property type="match status" value="1"/>
</dbReference>
<dbReference type="InterPro" id="IPR029026">
    <property type="entry name" value="tRNA_m1G_MTases_N"/>
</dbReference>
<evidence type="ECO:0000256" key="2">
    <source>
        <dbReference type="ARBA" id="ARBA00022603"/>
    </source>
</evidence>
<dbReference type="Gene3D" id="3.40.1280.10">
    <property type="match status" value="1"/>
</dbReference>
<keyword evidence="3" id="KW-0808">Transferase</keyword>
<dbReference type="GO" id="GO:0008168">
    <property type="term" value="F:methyltransferase activity"/>
    <property type="evidence" value="ECO:0007669"/>
    <property type="project" value="UniProtKB-KW"/>
</dbReference>
<dbReference type="InterPro" id="IPR051259">
    <property type="entry name" value="rRNA_Methyltransferase"/>
</dbReference>
<organism evidence="6 7">
    <name type="scientific">Deefgea salmonis</name>
    <dbReference type="NCBI Taxonomy" id="2875502"/>
    <lineage>
        <taxon>Bacteria</taxon>
        <taxon>Pseudomonadati</taxon>
        <taxon>Pseudomonadota</taxon>
        <taxon>Betaproteobacteria</taxon>
        <taxon>Neisseriales</taxon>
        <taxon>Chitinibacteraceae</taxon>
        <taxon>Deefgea</taxon>
    </lineage>
</organism>
<protein>
    <submittedName>
        <fullName evidence="6">RNA methyltransferase</fullName>
    </submittedName>
</protein>
<feature type="domain" description="tRNA/rRNA methyltransferase SpoU type" evidence="4">
    <location>
        <begin position="112"/>
        <end position="249"/>
    </location>
</feature>
<keyword evidence="7" id="KW-1185">Reference proteome</keyword>
<dbReference type="EMBL" id="JAJAWG010000001">
    <property type="protein sequence ID" value="MCB5194845.1"/>
    <property type="molecule type" value="Genomic_DNA"/>
</dbReference>